<dbReference type="InterPro" id="IPR035706">
    <property type="entry name" value="AAA_9"/>
</dbReference>
<organism evidence="3 4">
    <name type="scientific">Perkinsus olseni</name>
    <name type="common">Perkinsus atlanticus</name>
    <dbReference type="NCBI Taxonomy" id="32597"/>
    <lineage>
        <taxon>Eukaryota</taxon>
        <taxon>Sar</taxon>
        <taxon>Alveolata</taxon>
        <taxon>Perkinsozoa</taxon>
        <taxon>Perkinsea</taxon>
        <taxon>Perkinsida</taxon>
        <taxon>Perkinsidae</taxon>
        <taxon>Perkinsus</taxon>
    </lineage>
</organism>
<gene>
    <name evidence="2" type="ORF">FOZ62_011902</name>
    <name evidence="3" type="ORF">FOZ63_013206</name>
</gene>
<accession>A0A7J6SRV9</accession>
<dbReference type="Pfam" id="PF12781">
    <property type="entry name" value="AAA_9"/>
    <property type="match status" value="1"/>
</dbReference>
<evidence type="ECO:0000313" key="5">
    <source>
        <dbReference type="Proteomes" id="UP000574390"/>
    </source>
</evidence>
<feature type="non-terminal residue" evidence="3">
    <location>
        <position position="1"/>
    </location>
</feature>
<feature type="non-terminal residue" evidence="3">
    <location>
        <position position="292"/>
    </location>
</feature>
<dbReference type="Gene3D" id="3.40.50.300">
    <property type="entry name" value="P-loop containing nucleotide triphosphate hydrolases"/>
    <property type="match status" value="1"/>
</dbReference>
<dbReference type="InterPro" id="IPR027417">
    <property type="entry name" value="P-loop_NTPase"/>
</dbReference>
<dbReference type="EMBL" id="JABANO010016267">
    <property type="protein sequence ID" value="KAF4735477.1"/>
    <property type="molecule type" value="Genomic_DNA"/>
</dbReference>
<protein>
    <recommendedName>
        <fullName evidence="1">Dynein heavy chain ATP-binding dynein motor region domain-containing protein</fullName>
    </recommendedName>
</protein>
<dbReference type="GO" id="GO:0045505">
    <property type="term" value="F:dynein intermediate chain binding"/>
    <property type="evidence" value="ECO:0007669"/>
    <property type="project" value="InterPro"/>
</dbReference>
<keyword evidence="4" id="KW-1185">Reference proteome</keyword>
<dbReference type="Proteomes" id="UP000553632">
    <property type="component" value="Unassembled WGS sequence"/>
</dbReference>
<dbReference type="GO" id="GO:0030286">
    <property type="term" value="C:dynein complex"/>
    <property type="evidence" value="ECO:0007669"/>
    <property type="project" value="InterPro"/>
</dbReference>
<dbReference type="OMA" id="VIHESHC"/>
<dbReference type="AlphaFoldDB" id="A0A7J6SRV9"/>
<proteinExistence type="predicted"/>
<dbReference type="GO" id="GO:0051959">
    <property type="term" value="F:dynein light intermediate chain binding"/>
    <property type="evidence" value="ECO:0007669"/>
    <property type="project" value="InterPro"/>
</dbReference>
<dbReference type="Proteomes" id="UP000574390">
    <property type="component" value="Unassembled WGS sequence"/>
</dbReference>
<evidence type="ECO:0000313" key="4">
    <source>
        <dbReference type="Proteomes" id="UP000553632"/>
    </source>
</evidence>
<dbReference type="GO" id="GO:0007018">
    <property type="term" value="P:microtubule-based movement"/>
    <property type="evidence" value="ECO:0007669"/>
    <property type="project" value="InterPro"/>
</dbReference>
<dbReference type="Gene3D" id="1.10.8.1220">
    <property type="match status" value="1"/>
</dbReference>
<name>A0A7J6SRV9_PEROL</name>
<dbReference type="EMBL" id="JABANM010013326">
    <property type="protein sequence ID" value="KAF4734531.1"/>
    <property type="molecule type" value="Genomic_DNA"/>
</dbReference>
<dbReference type="PANTHER" id="PTHR45703:SF36">
    <property type="entry name" value="DYNEIN HEAVY CHAIN, CYTOPLASMIC"/>
    <property type="match status" value="1"/>
</dbReference>
<dbReference type="PANTHER" id="PTHR45703">
    <property type="entry name" value="DYNEIN HEAVY CHAIN"/>
    <property type="match status" value="1"/>
</dbReference>
<evidence type="ECO:0000259" key="1">
    <source>
        <dbReference type="Pfam" id="PF12781"/>
    </source>
</evidence>
<dbReference type="Gene3D" id="6.10.140.1060">
    <property type="match status" value="1"/>
</dbReference>
<feature type="domain" description="Dynein heavy chain ATP-binding dynein motor region" evidence="1">
    <location>
        <begin position="1"/>
        <end position="147"/>
    </location>
</feature>
<sequence>LVTDVQKVDPIINTVLNREIYKKGGRTLITVGDLDVDYSPNFSMFMTTRDAALTFTPDVASRVTMVNFNVTKESLQAQCLHALLKSERPDVEEKRVKALKLQGEFRVRIRELEDGLLHALSNVTGSILDDEAIVSTLETLKCEAAEVAEEASKADVNLREIDAVSSAYIPLSTSAANLFFVVQGLSALSNLYQFGLVRYLELYNAVVLQEQPQSSSQSITGAPISRLRVIWQRLVRLAYDYVGSGLLAADRLIFLLRVAEIGSSMSSSTPPPSGYMQLLSMSMEEDDEKPLS</sequence>
<reference evidence="4 5" key="1">
    <citation type="submission" date="2020-04" db="EMBL/GenBank/DDBJ databases">
        <title>Perkinsus olseni comparative genomics.</title>
        <authorList>
            <person name="Bogema D.R."/>
        </authorList>
    </citation>
    <scope>NUCLEOTIDE SEQUENCE [LARGE SCALE GENOMIC DNA]</scope>
    <source>
        <strain evidence="2">ATCC PRA-205</strain>
        <strain evidence="3 4">ATCC PRA-207</strain>
    </source>
</reference>
<evidence type="ECO:0000313" key="2">
    <source>
        <dbReference type="EMBL" id="KAF4734531.1"/>
    </source>
</evidence>
<dbReference type="InterPro" id="IPR026983">
    <property type="entry name" value="DHC"/>
</dbReference>
<evidence type="ECO:0000313" key="3">
    <source>
        <dbReference type="EMBL" id="KAF4735477.1"/>
    </source>
</evidence>
<comment type="caution">
    <text evidence="3">The sequence shown here is derived from an EMBL/GenBank/DDBJ whole genome shotgun (WGS) entry which is preliminary data.</text>
</comment>